<accession>A0A3L9DUB7</accession>
<dbReference type="Pfam" id="PF03793">
    <property type="entry name" value="PASTA"/>
    <property type="match status" value="2"/>
</dbReference>
<dbReference type="InterPro" id="IPR005543">
    <property type="entry name" value="PASTA_dom"/>
</dbReference>
<evidence type="ECO:0000256" key="13">
    <source>
        <dbReference type="ARBA" id="ARBA00023316"/>
    </source>
</evidence>
<dbReference type="InterPro" id="IPR012338">
    <property type="entry name" value="Beta-lactam/transpept-like"/>
</dbReference>
<dbReference type="Pfam" id="PF00905">
    <property type="entry name" value="Transpeptidase"/>
    <property type="match status" value="1"/>
</dbReference>
<gene>
    <name evidence="17" type="ORF">EAF07_07705</name>
</gene>
<feature type="domain" description="PASTA" evidence="16">
    <location>
        <begin position="692"/>
        <end position="752"/>
    </location>
</feature>
<proteinExistence type="inferred from homology"/>
<evidence type="ECO:0000256" key="10">
    <source>
        <dbReference type="ARBA" id="ARBA00023136"/>
    </source>
</evidence>
<evidence type="ECO:0000256" key="1">
    <source>
        <dbReference type="ARBA" id="ARBA00004162"/>
    </source>
</evidence>
<dbReference type="InterPro" id="IPR005311">
    <property type="entry name" value="PBP_dimer"/>
</dbReference>
<evidence type="ECO:0000256" key="6">
    <source>
        <dbReference type="ARBA" id="ARBA00022737"/>
    </source>
</evidence>
<evidence type="ECO:0000256" key="14">
    <source>
        <dbReference type="ARBA" id="ARBA00055980"/>
    </source>
</evidence>
<evidence type="ECO:0000256" key="7">
    <source>
        <dbReference type="ARBA" id="ARBA00022960"/>
    </source>
</evidence>
<keyword evidence="3" id="KW-1003">Cell membrane</keyword>
<keyword evidence="9 15" id="KW-1133">Transmembrane helix</keyword>
<sequence>MKKLIQFFLNYVVKDRKTPASNRKRVGQNLMILSIFVFFVFLINFAVIIGTDSKFGTDLSEGAEQVYQLQVRQQAKRGTIYDRHGNVIAEDSTTYSVYAVMDTSYVDVYGNKLYVKKSQFKKVADIFHEHLGMKKDYVIKQLEQDNLSQTAFGVQGNNLNYSTMSAVAEAVDKAGIKGIDFYTNPGRMYPNGTFASHFIGLAQLMEDEKTGSKSFTGTTGMEYALNEALSGTDGIISYQKDKNGNVLLGSSTPVKAAINGKDIYTTLSQPLQVALETQLDLLAEKTVAKFISATLVNAKTGEILATSQRPTYNADTLEGLDGEKIGTWNSLLYQGNYEPGSTMKVFTLASSIDNGTFNPNQTYYSDKYELADAVIRDWDVNMGLSSGNYLTLSQGFAYSSNVGILHLQQGIGTDKWMNYLSKFRFGTRTRFGMSDEEVGNLPEDNLVTIAQSAFGQGINVTQIQMLRAFTSISNNGVMLEPHFIGQIYDPNTESSRTVGPEIIGNPISSEAATETRQYMVTVGTDPIWGTLYSKTLGSPVIQVGNESIAVKSGTAQIAASAEEGGGYLQGSNDTINSVIAMIPSDDPTFMMYVTIQQPKVWTGLEYRDIFNPILEEALLMEKELTQPITPISEKTTAYKMLDVIGKPSGDTADILRRNIVQPVIVGNGETITKASVDKGQKLASNAQVLLLTDSLKTVPDMYGWTKKNMDIFAEWQGIDVTYKGSGRTVVKQSIDTGKDISKIDKITITLGD</sequence>
<dbReference type="OrthoDB" id="9804124at2"/>
<dbReference type="GO" id="GO:0051301">
    <property type="term" value="P:cell division"/>
    <property type="evidence" value="ECO:0007669"/>
    <property type="project" value="UniProtKB-KW"/>
</dbReference>
<dbReference type="EMBL" id="RCVM01000016">
    <property type="protein sequence ID" value="RLY02300.1"/>
    <property type="molecule type" value="Genomic_DNA"/>
</dbReference>
<reference evidence="17 18" key="1">
    <citation type="submission" date="2018-10" db="EMBL/GenBank/DDBJ databases">
        <title>Streptococcus hillyeri sp. nov., isolated from equine tracheal sample.</title>
        <authorList>
            <person name="Macfadyen A.C."/>
            <person name="Waller A."/>
            <person name="Paterson G.K."/>
        </authorList>
    </citation>
    <scope>NUCLEOTIDE SEQUENCE [LARGE SCALE GENOMIC DNA]</scope>
    <source>
        <strain evidence="17 18">28462</strain>
    </source>
</reference>
<dbReference type="NCBIfam" id="NF038271">
    <property type="entry name" value="strep_PBP2X"/>
    <property type="match status" value="1"/>
</dbReference>
<dbReference type="Gene3D" id="3.90.1310.10">
    <property type="entry name" value="Penicillin-binding protein 2a (Domain 2)"/>
    <property type="match status" value="1"/>
</dbReference>
<dbReference type="Gene3D" id="3.40.710.10">
    <property type="entry name" value="DD-peptidase/beta-lactamase superfamily"/>
    <property type="match status" value="1"/>
</dbReference>
<feature type="transmembrane region" description="Helical" evidence="15">
    <location>
        <begin position="30"/>
        <end position="50"/>
    </location>
</feature>
<dbReference type="PANTHER" id="PTHR30627:SF26">
    <property type="entry name" value="PENICILLIN-BINDING PROTEIN 2B"/>
    <property type="match status" value="1"/>
</dbReference>
<dbReference type="Gene3D" id="2.20.70.70">
    <property type="match status" value="2"/>
</dbReference>
<evidence type="ECO:0000256" key="11">
    <source>
        <dbReference type="ARBA" id="ARBA00023251"/>
    </source>
</evidence>
<dbReference type="CDD" id="cd06575">
    <property type="entry name" value="PASTA_Pbp2x-like_2"/>
    <property type="match status" value="1"/>
</dbReference>
<comment type="function">
    <text evidence="14">A transpeptidase that forms peptide cross-links between adjacent glycan strands in cell wall peptidoglycan (PG). Part of the divisome machinery that synthesizes the septal cross wall. Beta-lactams inactivate the PBPs by acylating an essential serine residue in the active site of these proteins.</text>
</comment>
<keyword evidence="10 15" id="KW-0472">Membrane</keyword>
<dbReference type="GO" id="GO:0046677">
    <property type="term" value="P:response to antibiotic"/>
    <property type="evidence" value="ECO:0007669"/>
    <property type="project" value="UniProtKB-KW"/>
</dbReference>
<keyword evidence="5 15" id="KW-0812">Transmembrane</keyword>
<evidence type="ECO:0000256" key="3">
    <source>
        <dbReference type="ARBA" id="ARBA00022475"/>
    </source>
</evidence>
<evidence type="ECO:0000256" key="5">
    <source>
        <dbReference type="ARBA" id="ARBA00022692"/>
    </source>
</evidence>
<dbReference type="AlphaFoldDB" id="A0A3L9DUB7"/>
<evidence type="ECO:0000256" key="15">
    <source>
        <dbReference type="SAM" id="Phobius"/>
    </source>
</evidence>
<evidence type="ECO:0000256" key="2">
    <source>
        <dbReference type="ARBA" id="ARBA00007171"/>
    </source>
</evidence>
<evidence type="ECO:0000256" key="12">
    <source>
        <dbReference type="ARBA" id="ARBA00023306"/>
    </source>
</evidence>
<comment type="caution">
    <text evidence="17">The sequence shown here is derived from an EMBL/GenBank/DDBJ whole genome shotgun (WGS) entry which is preliminary data.</text>
</comment>
<name>A0A3L9DUB7_9STRE</name>
<keyword evidence="18" id="KW-1185">Reference proteome</keyword>
<evidence type="ECO:0000256" key="4">
    <source>
        <dbReference type="ARBA" id="ARBA00022618"/>
    </source>
</evidence>
<dbReference type="PROSITE" id="PS51178">
    <property type="entry name" value="PASTA"/>
    <property type="match status" value="1"/>
</dbReference>
<dbReference type="InterPro" id="IPR053467">
    <property type="entry name" value="PbpX"/>
</dbReference>
<dbReference type="GO" id="GO:0008360">
    <property type="term" value="P:regulation of cell shape"/>
    <property type="evidence" value="ECO:0007669"/>
    <property type="project" value="UniProtKB-KW"/>
</dbReference>
<organism evidence="17 18">
    <name type="scientific">Streptococcus hillyeri</name>
    <dbReference type="NCBI Taxonomy" id="2282420"/>
    <lineage>
        <taxon>Bacteria</taxon>
        <taxon>Bacillati</taxon>
        <taxon>Bacillota</taxon>
        <taxon>Bacilli</taxon>
        <taxon>Lactobacillales</taxon>
        <taxon>Streptococcaceae</taxon>
        <taxon>Streptococcus</taxon>
    </lineage>
</organism>
<evidence type="ECO:0000256" key="8">
    <source>
        <dbReference type="ARBA" id="ARBA00022984"/>
    </source>
</evidence>
<keyword evidence="6" id="KW-0677">Repeat</keyword>
<dbReference type="SUPFAM" id="SSF56601">
    <property type="entry name" value="beta-lactamase/transpeptidase-like"/>
    <property type="match status" value="1"/>
</dbReference>
<dbReference type="FunFam" id="3.40.710.10:FF:000095">
    <property type="entry name" value="Penicillin-binding protein 2x"/>
    <property type="match status" value="1"/>
</dbReference>
<comment type="similarity">
    <text evidence="2">Belongs to the transpeptidase family.</text>
</comment>
<keyword evidence="12" id="KW-0131">Cell cycle</keyword>
<evidence type="ECO:0000256" key="9">
    <source>
        <dbReference type="ARBA" id="ARBA00022989"/>
    </source>
</evidence>
<evidence type="ECO:0000313" key="18">
    <source>
        <dbReference type="Proteomes" id="UP000279194"/>
    </source>
</evidence>
<keyword evidence="13" id="KW-0961">Cell wall biogenesis/degradation</keyword>
<protein>
    <submittedName>
        <fullName evidence="17">Penicillin-binding protein</fullName>
    </submittedName>
</protein>
<dbReference type="SUPFAM" id="SSF54184">
    <property type="entry name" value="Penicillin-binding protein 2x (pbp-2x), c-terminal domain"/>
    <property type="match status" value="2"/>
</dbReference>
<dbReference type="InterPro" id="IPR001460">
    <property type="entry name" value="PCN-bd_Tpept"/>
</dbReference>
<dbReference type="Pfam" id="PF03717">
    <property type="entry name" value="PBP_dimer"/>
    <property type="match status" value="1"/>
</dbReference>
<keyword evidence="4" id="KW-0132">Cell division</keyword>
<dbReference type="RefSeq" id="WP_121836002.1">
    <property type="nucleotide sequence ID" value="NZ_RCVM01000016.1"/>
</dbReference>
<dbReference type="GO" id="GO:0005886">
    <property type="term" value="C:plasma membrane"/>
    <property type="evidence" value="ECO:0007669"/>
    <property type="project" value="UniProtKB-SubCell"/>
</dbReference>
<dbReference type="Proteomes" id="UP000279194">
    <property type="component" value="Unassembled WGS sequence"/>
</dbReference>
<evidence type="ECO:0000313" key="17">
    <source>
        <dbReference type="EMBL" id="RLY02300.1"/>
    </source>
</evidence>
<dbReference type="GO" id="GO:0008658">
    <property type="term" value="F:penicillin binding"/>
    <property type="evidence" value="ECO:0007669"/>
    <property type="project" value="InterPro"/>
</dbReference>
<evidence type="ECO:0000259" key="16">
    <source>
        <dbReference type="PROSITE" id="PS51178"/>
    </source>
</evidence>
<dbReference type="InterPro" id="IPR050515">
    <property type="entry name" value="Beta-lactam/transpept"/>
</dbReference>
<dbReference type="PANTHER" id="PTHR30627">
    <property type="entry name" value="PEPTIDOGLYCAN D,D-TRANSPEPTIDASE"/>
    <property type="match status" value="1"/>
</dbReference>
<comment type="subcellular location">
    <subcellularLocation>
        <location evidence="1">Cell membrane</location>
        <topology evidence="1">Single-pass membrane protein</topology>
    </subcellularLocation>
</comment>
<dbReference type="GO" id="GO:0009252">
    <property type="term" value="P:peptidoglycan biosynthetic process"/>
    <property type="evidence" value="ECO:0007669"/>
    <property type="project" value="UniProtKB-KW"/>
</dbReference>
<dbReference type="CDD" id="cd06576">
    <property type="entry name" value="PASTA_Pbp2x-like_1"/>
    <property type="match status" value="1"/>
</dbReference>
<dbReference type="SMART" id="SM00740">
    <property type="entry name" value="PASTA"/>
    <property type="match status" value="2"/>
</dbReference>
<dbReference type="Gene3D" id="3.30.70.2110">
    <property type="match status" value="1"/>
</dbReference>
<dbReference type="InterPro" id="IPR036138">
    <property type="entry name" value="PBP_dimer_sf"/>
</dbReference>
<keyword evidence="11" id="KW-0046">Antibiotic resistance</keyword>
<keyword evidence="8" id="KW-0573">Peptidoglycan synthesis</keyword>
<dbReference type="SUPFAM" id="SSF56519">
    <property type="entry name" value="Penicillin binding protein dimerisation domain"/>
    <property type="match status" value="1"/>
</dbReference>
<keyword evidence="7" id="KW-0133">Cell shape</keyword>
<dbReference type="GO" id="GO:0071555">
    <property type="term" value="P:cell wall organization"/>
    <property type="evidence" value="ECO:0007669"/>
    <property type="project" value="UniProtKB-KW"/>
</dbReference>